<evidence type="ECO:0000313" key="1">
    <source>
        <dbReference type="EMBL" id="EME78893.1"/>
    </source>
</evidence>
<reference evidence="1 2" key="1">
    <citation type="journal article" date="2012" name="PLoS Pathog.">
        <title>Diverse lifestyles and strategies of plant pathogenesis encoded in the genomes of eighteen Dothideomycetes fungi.</title>
        <authorList>
            <person name="Ohm R.A."/>
            <person name="Feau N."/>
            <person name="Henrissat B."/>
            <person name="Schoch C.L."/>
            <person name="Horwitz B.A."/>
            <person name="Barry K.W."/>
            <person name="Condon B.J."/>
            <person name="Copeland A.C."/>
            <person name="Dhillon B."/>
            <person name="Glaser F."/>
            <person name="Hesse C.N."/>
            <person name="Kosti I."/>
            <person name="LaButti K."/>
            <person name="Lindquist E.A."/>
            <person name="Lucas S."/>
            <person name="Salamov A.A."/>
            <person name="Bradshaw R.E."/>
            <person name="Ciuffetti L."/>
            <person name="Hamelin R.C."/>
            <person name="Kema G.H.J."/>
            <person name="Lawrence C."/>
            <person name="Scott J.A."/>
            <person name="Spatafora J.W."/>
            <person name="Turgeon B.G."/>
            <person name="de Wit P.J.G.M."/>
            <person name="Zhong S."/>
            <person name="Goodwin S.B."/>
            <person name="Grigoriev I.V."/>
        </authorList>
    </citation>
    <scope>NUCLEOTIDE SEQUENCE [LARGE SCALE GENOMIC DNA]</scope>
    <source>
        <strain evidence="1 2">CIRAD86</strain>
    </source>
</reference>
<sequence>MYFYFFSAALDLYDQTKWIFVLLLGTWSAIGSPDILAEAVTYATSTPYESNWTIKATQSRMLSLLSDALIYREIPSAVLRAYLLSGAPSIKVQRSA</sequence>
<organism evidence="1 2">
    <name type="scientific">Pseudocercospora fijiensis (strain CIRAD86)</name>
    <name type="common">Black leaf streak disease fungus</name>
    <name type="synonym">Mycosphaerella fijiensis</name>
    <dbReference type="NCBI Taxonomy" id="383855"/>
    <lineage>
        <taxon>Eukaryota</taxon>
        <taxon>Fungi</taxon>
        <taxon>Dikarya</taxon>
        <taxon>Ascomycota</taxon>
        <taxon>Pezizomycotina</taxon>
        <taxon>Dothideomycetes</taxon>
        <taxon>Dothideomycetidae</taxon>
        <taxon>Mycosphaerellales</taxon>
        <taxon>Mycosphaerellaceae</taxon>
        <taxon>Pseudocercospora</taxon>
    </lineage>
</organism>
<dbReference type="GeneID" id="19334027"/>
<accession>M3AP49</accession>
<dbReference type="HOGENOM" id="CLU_2360641_0_0_1"/>
<dbReference type="Proteomes" id="UP000016932">
    <property type="component" value="Unassembled WGS sequence"/>
</dbReference>
<evidence type="ECO:0000313" key="2">
    <source>
        <dbReference type="Proteomes" id="UP000016932"/>
    </source>
</evidence>
<dbReference type="VEuPathDB" id="FungiDB:MYCFIDRAFT_178979"/>
<keyword evidence="2" id="KW-1185">Reference proteome</keyword>
<proteinExistence type="predicted"/>
<gene>
    <name evidence="1" type="ORF">MYCFIDRAFT_178979</name>
</gene>
<dbReference type="AlphaFoldDB" id="M3AP49"/>
<dbReference type="EMBL" id="KB446563">
    <property type="protein sequence ID" value="EME78893.1"/>
    <property type="molecule type" value="Genomic_DNA"/>
</dbReference>
<dbReference type="RefSeq" id="XP_007931143.1">
    <property type="nucleotide sequence ID" value="XM_007932952.1"/>
</dbReference>
<protein>
    <submittedName>
        <fullName evidence="1">Uncharacterized protein</fullName>
    </submittedName>
</protein>
<name>M3AP49_PSEFD</name>
<dbReference type="KEGG" id="pfj:MYCFIDRAFT_178979"/>